<proteinExistence type="predicted"/>
<evidence type="ECO:0000313" key="1">
    <source>
        <dbReference type="EMBL" id="ABR48588.1"/>
    </source>
</evidence>
<accession>A6TQX0</accession>
<dbReference type="OrthoDB" id="2087570at2"/>
<sequence length="131" mass="14985">MKYYAELNKNNICVGVSVLKDTVEYPNMIKTDEYDETLLGKIYRGEATGFTELDYLTLENENNLIIIKAYNYLNEFQTEYEGEILIDIGGTTLTEQMTSGIITFEFENTTGEQVTIQTINENLRNGVLLIE</sequence>
<dbReference type="STRING" id="293826.Amet_2434"/>
<dbReference type="RefSeq" id="WP_012063563.1">
    <property type="nucleotide sequence ID" value="NC_009633.1"/>
</dbReference>
<protein>
    <submittedName>
        <fullName evidence="1">Uncharacterized protein</fullName>
    </submittedName>
</protein>
<dbReference type="AlphaFoldDB" id="A6TQX0"/>
<dbReference type="Proteomes" id="UP000001572">
    <property type="component" value="Chromosome"/>
</dbReference>
<dbReference type="EMBL" id="CP000724">
    <property type="protein sequence ID" value="ABR48588.1"/>
    <property type="molecule type" value="Genomic_DNA"/>
</dbReference>
<organism evidence="1 2">
    <name type="scientific">Alkaliphilus metalliredigens (strain QYMF)</name>
    <dbReference type="NCBI Taxonomy" id="293826"/>
    <lineage>
        <taxon>Bacteria</taxon>
        <taxon>Bacillati</taxon>
        <taxon>Bacillota</taxon>
        <taxon>Clostridia</taxon>
        <taxon>Peptostreptococcales</taxon>
        <taxon>Natronincolaceae</taxon>
        <taxon>Alkaliphilus</taxon>
    </lineage>
</organism>
<reference evidence="2" key="1">
    <citation type="journal article" date="2016" name="Genome Announc.">
        <title>Complete genome sequence of Alkaliphilus metalliredigens strain QYMF, an alkaliphilic and metal-reducing bacterium isolated from borax-contaminated leachate ponds.</title>
        <authorList>
            <person name="Hwang C."/>
            <person name="Copeland A."/>
            <person name="Lucas S."/>
            <person name="Lapidus A."/>
            <person name="Barry K."/>
            <person name="Detter J.C."/>
            <person name="Glavina Del Rio T."/>
            <person name="Hammon N."/>
            <person name="Israni S."/>
            <person name="Dalin E."/>
            <person name="Tice H."/>
            <person name="Pitluck S."/>
            <person name="Chertkov O."/>
            <person name="Brettin T."/>
            <person name="Bruce D."/>
            <person name="Han C."/>
            <person name="Schmutz J."/>
            <person name="Larimer F."/>
            <person name="Land M.L."/>
            <person name="Hauser L."/>
            <person name="Kyrpides N."/>
            <person name="Mikhailova N."/>
            <person name="Ye Q."/>
            <person name="Zhou J."/>
            <person name="Richardson P."/>
            <person name="Fields M.W."/>
        </authorList>
    </citation>
    <scope>NUCLEOTIDE SEQUENCE [LARGE SCALE GENOMIC DNA]</scope>
    <source>
        <strain evidence="2">QYMF</strain>
    </source>
</reference>
<gene>
    <name evidence="1" type="ordered locus">Amet_2434</name>
</gene>
<name>A6TQX0_ALKMQ</name>
<dbReference type="HOGENOM" id="CLU_1923126_0_0_9"/>
<evidence type="ECO:0000313" key="2">
    <source>
        <dbReference type="Proteomes" id="UP000001572"/>
    </source>
</evidence>
<dbReference type="KEGG" id="amt:Amet_2434"/>
<keyword evidence="2" id="KW-1185">Reference proteome</keyword>